<dbReference type="AlphaFoldDB" id="A0A2G6MRF3"/>
<organism evidence="2 3">
    <name type="scientific">Desulfobacter postgatei</name>
    <dbReference type="NCBI Taxonomy" id="2293"/>
    <lineage>
        <taxon>Bacteria</taxon>
        <taxon>Pseudomonadati</taxon>
        <taxon>Thermodesulfobacteriota</taxon>
        <taxon>Desulfobacteria</taxon>
        <taxon>Desulfobacterales</taxon>
        <taxon>Desulfobacteraceae</taxon>
        <taxon>Desulfobacter</taxon>
    </lineage>
</organism>
<comment type="caution">
    <text evidence="2">The sequence shown here is derived from an EMBL/GenBank/DDBJ whole genome shotgun (WGS) entry which is preliminary data.</text>
</comment>
<dbReference type="Proteomes" id="UP000231203">
    <property type="component" value="Unassembled WGS sequence"/>
</dbReference>
<reference evidence="2 3" key="1">
    <citation type="submission" date="2017-10" db="EMBL/GenBank/DDBJ databases">
        <title>Novel microbial diversity and functional potential in the marine mammal oral microbiome.</title>
        <authorList>
            <person name="Dudek N.K."/>
            <person name="Sun C.L."/>
            <person name="Burstein D."/>
            <person name="Kantor R.S."/>
            <person name="Aliaga Goltsman D.S."/>
            <person name="Bik E.M."/>
            <person name="Thomas B.C."/>
            <person name="Banfield J.F."/>
            <person name="Relman D.A."/>
        </authorList>
    </citation>
    <scope>NUCLEOTIDE SEQUENCE [LARGE SCALE GENOMIC DNA]</scope>
    <source>
        <strain evidence="2">DOLJORAL78_47_202</strain>
    </source>
</reference>
<dbReference type="EMBL" id="PDTI01000059">
    <property type="protein sequence ID" value="PIE62179.1"/>
    <property type="molecule type" value="Genomic_DNA"/>
</dbReference>
<gene>
    <name evidence="2" type="ORF">CSA25_06380</name>
</gene>
<sequence>MEKIFKICCVAGLGASLFLVSACNEAQPPVPKQTKQGQVVSKPISKLNPSTPQISVSGGAGKKHASVSDLKPAQDVVKINHIGKDVSIAASLQKSGISTPMAQYDSKDRVDPFIPLVAEKKASAVADPSGKLKPKRILTPLEKLGLSQVKLVAVVEMQGRTIAMVEEAGGKGYEVRVGTYIGPNGGRVTSITRKGITIEEEVKDFRGKRRKRYEEIKFHKSEDEE</sequence>
<accession>A0A2G6MRF3</accession>
<evidence type="ECO:0000313" key="2">
    <source>
        <dbReference type="EMBL" id="PIE62179.1"/>
    </source>
</evidence>
<evidence type="ECO:0000256" key="1">
    <source>
        <dbReference type="SAM" id="SignalP"/>
    </source>
</evidence>
<dbReference type="InterPro" id="IPR007446">
    <property type="entry name" value="PilP"/>
</dbReference>
<dbReference type="Gene3D" id="2.30.30.830">
    <property type="match status" value="1"/>
</dbReference>
<protein>
    <submittedName>
        <fullName evidence="2">Pilus assembly protein PilP</fullName>
    </submittedName>
</protein>
<proteinExistence type="predicted"/>
<feature type="chain" id="PRO_5013962952" evidence="1">
    <location>
        <begin position="27"/>
        <end position="225"/>
    </location>
</feature>
<feature type="signal peptide" evidence="1">
    <location>
        <begin position="1"/>
        <end position="26"/>
    </location>
</feature>
<name>A0A2G6MRF3_9BACT</name>
<dbReference type="Pfam" id="PF04351">
    <property type="entry name" value="PilP"/>
    <property type="match status" value="1"/>
</dbReference>
<evidence type="ECO:0000313" key="3">
    <source>
        <dbReference type="Proteomes" id="UP000231203"/>
    </source>
</evidence>
<dbReference type="PROSITE" id="PS51257">
    <property type="entry name" value="PROKAR_LIPOPROTEIN"/>
    <property type="match status" value="1"/>
</dbReference>
<keyword evidence="1" id="KW-0732">Signal</keyword>